<dbReference type="PROSITE" id="PS00086">
    <property type="entry name" value="CYTOCHROME_P450"/>
    <property type="match status" value="1"/>
</dbReference>
<evidence type="ECO:0000256" key="6">
    <source>
        <dbReference type="ARBA" id="ARBA00023004"/>
    </source>
</evidence>
<keyword evidence="6 8" id="KW-0408">Iron</keyword>
<sequence>ESALDKLAPSRDAAPGDAEASSALKSEGTYIFEGPWFANMDMLGTVNPANVQYIMSTNFANYPKGAEFKKMFDIFGGRSPRAWSTDSHSTFQSHWLHDMILKTCPLRSPKIHSLKHLSPQIFWKLQRWLGFGLEHKMKESWETVDNIIADYISRKRKELSNENNLKKDGEFADLLTSYITTEGEISSSDKDEFMRGEKTLCLGSFGWSTPRVLAKIREELNSLTPTNESEQKWRLFDIEDLKKLAIPSSSYRAEGPYKPNVLPSGHQGGGIKQVPTYKFVAFNTGPRTCIGKEIALTQMKATTAAVIHNYDVE</sequence>
<comment type="caution">
    <text evidence="10">The sequence shown here is derived from an EMBL/GenBank/DDBJ whole genome shotgun (WGS) entry which is preliminary data.</text>
</comment>
<dbReference type="Proteomes" id="UP001141552">
    <property type="component" value="Unassembled WGS sequence"/>
</dbReference>
<dbReference type="PANTHER" id="PTHR24296">
    <property type="entry name" value="CYTOCHROME P450"/>
    <property type="match status" value="1"/>
</dbReference>
<evidence type="ECO:0000256" key="8">
    <source>
        <dbReference type="RuleBase" id="RU000461"/>
    </source>
</evidence>
<dbReference type="Pfam" id="PF00067">
    <property type="entry name" value="p450"/>
    <property type="match status" value="1"/>
</dbReference>
<dbReference type="SUPFAM" id="SSF48264">
    <property type="entry name" value="Cytochrome P450"/>
    <property type="match status" value="1"/>
</dbReference>
<keyword evidence="3 8" id="KW-0349">Heme</keyword>
<dbReference type="GO" id="GO:0006629">
    <property type="term" value="P:lipid metabolic process"/>
    <property type="evidence" value="ECO:0007669"/>
    <property type="project" value="UniProtKB-ARBA"/>
</dbReference>
<dbReference type="GO" id="GO:0005506">
    <property type="term" value="F:iron ion binding"/>
    <property type="evidence" value="ECO:0007669"/>
    <property type="project" value="InterPro"/>
</dbReference>
<evidence type="ECO:0000256" key="4">
    <source>
        <dbReference type="ARBA" id="ARBA00022723"/>
    </source>
</evidence>
<feature type="region of interest" description="Disordered" evidence="9">
    <location>
        <begin position="1"/>
        <end position="21"/>
    </location>
</feature>
<keyword evidence="5 8" id="KW-0560">Oxidoreductase</keyword>
<evidence type="ECO:0000256" key="9">
    <source>
        <dbReference type="SAM" id="MobiDB-lite"/>
    </source>
</evidence>
<dbReference type="GO" id="GO:0004497">
    <property type="term" value="F:monooxygenase activity"/>
    <property type="evidence" value="ECO:0007669"/>
    <property type="project" value="UniProtKB-KW"/>
</dbReference>
<evidence type="ECO:0000256" key="1">
    <source>
        <dbReference type="ARBA" id="ARBA00001971"/>
    </source>
</evidence>
<keyword evidence="11" id="KW-1185">Reference proteome</keyword>
<dbReference type="AlphaFoldDB" id="A0A9Q0JR22"/>
<dbReference type="Gene3D" id="1.10.630.10">
    <property type="entry name" value="Cytochrome P450"/>
    <property type="match status" value="2"/>
</dbReference>
<evidence type="ECO:0000256" key="3">
    <source>
        <dbReference type="ARBA" id="ARBA00022617"/>
    </source>
</evidence>
<evidence type="ECO:0000313" key="10">
    <source>
        <dbReference type="EMBL" id="KAJ4850904.1"/>
    </source>
</evidence>
<proteinExistence type="inferred from homology"/>
<evidence type="ECO:0000256" key="2">
    <source>
        <dbReference type="ARBA" id="ARBA00010617"/>
    </source>
</evidence>
<evidence type="ECO:0000256" key="7">
    <source>
        <dbReference type="ARBA" id="ARBA00023033"/>
    </source>
</evidence>
<dbReference type="EMBL" id="JAKUCV010000190">
    <property type="protein sequence ID" value="KAJ4850904.1"/>
    <property type="molecule type" value="Genomic_DNA"/>
</dbReference>
<dbReference type="GO" id="GO:0016705">
    <property type="term" value="F:oxidoreductase activity, acting on paired donors, with incorporation or reduction of molecular oxygen"/>
    <property type="evidence" value="ECO:0007669"/>
    <property type="project" value="InterPro"/>
</dbReference>
<gene>
    <name evidence="10" type="ORF">Tsubulata_009465</name>
</gene>
<dbReference type="InterPro" id="IPR036396">
    <property type="entry name" value="Cyt_P450_sf"/>
</dbReference>
<evidence type="ECO:0008006" key="12">
    <source>
        <dbReference type="Google" id="ProtNLM"/>
    </source>
</evidence>
<keyword evidence="7 8" id="KW-0503">Monooxygenase</keyword>
<dbReference type="OrthoDB" id="1422216at2759"/>
<evidence type="ECO:0000313" key="11">
    <source>
        <dbReference type="Proteomes" id="UP001141552"/>
    </source>
</evidence>
<protein>
    <recommendedName>
        <fullName evidence="12">Cytochrome P450</fullName>
    </recommendedName>
</protein>
<dbReference type="InterPro" id="IPR017972">
    <property type="entry name" value="Cyt_P450_CS"/>
</dbReference>
<accession>A0A9Q0JR22</accession>
<evidence type="ECO:0000256" key="5">
    <source>
        <dbReference type="ARBA" id="ARBA00023002"/>
    </source>
</evidence>
<feature type="non-terminal residue" evidence="10">
    <location>
        <position position="1"/>
    </location>
</feature>
<organism evidence="10 11">
    <name type="scientific">Turnera subulata</name>
    <dbReference type="NCBI Taxonomy" id="218843"/>
    <lineage>
        <taxon>Eukaryota</taxon>
        <taxon>Viridiplantae</taxon>
        <taxon>Streptophyta</taxon>
        <taxon>Embryophyta</taxon>
        <taxon>Tracheophyta</taxon>
        <taxon>Spermatophyta</taxon>
        <taxon>Magnoliopsida</taxon>
        <taxon>eudicotyledons</taxon>
        <taxon>Gunneridae</taxon>
        <taxon>Pentapetalae</taxon>
        <taxon>rosids</taxon>
        <taxon>fabids</taxon>
        <taxon>Malpighiales</taxon>
        <taxon>Passifloraceae</taxon>
        <taxon>Turnera</taxon>
    </lineage>
</organism>
<dbReference type="GO" id="GO:0020037">
    <property type="term" value="F:heme binding"/>
    <property type="evidence" value="ECO:0007669"/>
    <property type="project" value="InterPro"/>
</dbReference>
<feature type="non-terminal residue" evidence="10">
    <location>
        <position position="313"/>
    </location>
</feature>
<name>A0A9Q0JR22_9ROSI</name>
<dbReference type="InterPro" id="IPR001128">
    <property type="entry name" value="Cyt_P450"/>
</dbReference>
<reference evidence="10" key="2">
    <citation type="journal article" date="2023" name="Plants (Basel)">
        <title>Annotation of the Turnera subulata (Passifloraceae) Draft Genome Reveals the S-Locus Evolved after the Divergence of Turneroideae from Passifloroideae in a Stepwise Manner.</title>
        <authorList>
            <person name="Henning P.M."/>
            <person name="Roalson E.H."/>
            <person name="Mir W."/>
            <person name="McCubbin A.G."/>
            <person name="Shore J.S."/>
        </authorList>
    </citation>
    <scope>NUCLEOTIDE SEQUENCE</scope>
    <source>
        <strain evidence="10">F60SS</strain>
    </source>
</reference>
<reference evidence="10" key="1">
    <citation type="submission" date="2022-02" db="EMBL/GenBank/DDBJ databases">
        <authorList>
            <person name="Henning P.M."/>
            <person name="McCubbin A.G."/>
            <person name="Shore J.S."/>
        </authorList>
    </citation>
    <scope>NUCLEOTIDE SEQUENCE</scope>
    <source>
        <strain evidence="10">F60SS</strain>
        <tissue evidence="10">Leaves</tissue>
    </source>
</reference>
<comment type="cofactor">
    <cofactor evidence="1">
        <name>heme</name>
        <dbReference type="ChEBI" id="CHEBI:30413"/>
    </cofactor>
</comment>
<comment type="similarity">
    <text evidence="2 8">Belongs to the cytochrome P450 family.</text>
</comment>
<keyword evidence="4 8" id="KW-0479">Metal-binding</keyword>